<evidence type="ECO:0000313" key="2">
    <source>
        <dbReference type="EMBL" id="PXA69144.1"/>
    </source>
</evidence>
<organism evidence="2 3">
    <name type="scientific">Arthrobacter psychrochitiniphilus</name>
    <dbReference type="NCBI Taxonomy" id="291045"/>
    <lineage>
        <taxon>Bacteria</taxon>
        <taxon>Bacillati</taxon>
        <taxon>Actinomycetota</taxon>
        <taxon>Actinomycetes</taxon>
        <taxon>Micrococcales</taxon>
        <taxon>Micrococcaceae</taxon>
        <taxon>Arthrobacter</taxon>
    </lineage>
</organism>
<protein>
    <submittedName>
        <fullName evidence="2">AAA family ATPase</fullName>
    </submittedName>
</protein>
<dbReference type="Proteomes" id="UP000246303">
    <property type="component" value="Unassembled WGS sequence"/>
</dbReference>
<dbReference type="GO" id="GO:0005524">
    <property type="term" value="F:ATP binding"/>
    <property type="evidence" value="ECO:0007669"/>
    <property type="project" value="InterPro"/>
</dbReference>
<dbReference type="AlphaFoldDB" id="A0A2V3E1N4"/>
<feature type="domain" description="ABC transporter" evidence="1">
    <location>
        <begin position="35"/>
        <end position="175"/>
    </location>
</feature>
<accession>A0A2V3E1N4</accession>
<dbReference type="SUPFAM" id="SSF52540">
    <property type="entry name" value="P-loop containing nucleoside triphosphate hydrolases"/>
    <property type="match status" value="1"/>
</dbReference>
<sequence length="275" mass="29175">MTPREGTTVQIHANNLALNAGRGPVYGPLTFDTNGGLTVLRGDPGSGRTALLLTLAGRMRPDSGSLTVGGHHLPRQLRAVQKISSVAGFVGIDSLEESVTVGAALRERLAWLAPWWSIVRSPNDVAVARLCSPIFGNEPIPHADTVIWDLAESQQFLLRLVLATLSAPELLLVDDIEQLRNTASRSIIWARLADLAASGTHVVVCASSFDDQLWADLGIAPALIDINLQPADVNPRVENPAEVNPPAVGPALLTMAAAASSEHLTAQSEPIKESH</sequence>
<dbReference type="InterPro" id="IPR027417">
    <property type="entry name" value="P-loop_NTPase"/>
</dbReference>
<dbReference type="GO" id="GO:0016887">
    <property type="term" value="F:ATP hydrolysis activity"/>
    <property type="evidence" value="ECO:0007669"/>
    <property type="project" value="InterPro"/>
</dbReference>
<reference evidence="2 3" key="1">
    <citation type="submission" date="2018-05" db="EMBL/GenBank/DDBJ databases">
        <title>Genetic diversity of glacier-inhabiting Cryobacterium bacteria in China and description of Cryobacterium mengkeensis sp. nov. and Arthrobacter glacialis sp. nov.</title>
        <authorList>
            <person name="Liu Q."/>
            <person name="Xin Y.-H."/>
        </authorList>
    </citation>
    <scope>NUCLEOTIDE SEQUENCE [LARGE SCALE GENOMIC DNA]</scope>
    <source>
        <strain evidence="2 3">GP3</strain>
    </source>
</reference>
<keyword evidence="3" id="KW-1185">Reference proteome</keyword>
<dbReference type="EMBL" id="QHLZ01000001">
    <property type="protein sequence ID" value="PXA69144.1"/>
    <property type="molecule type" value="Genomic_DNA"/>
</dbReference>
<evidence type="ECO:0000313" key="3">
    <source>
        <dbReference type="Proteomes" id="UP000246303"/>
    </source>
</evidence>
<dbReference type="Pfam" id="PF00005">
    <property type="entry name" value="ABC_tran"/>
    <property type="match status" value="1"/>
</dbReference>
<dbReference type="InterPro" id="IPR003439">
    <property type="entry name" value="ABC_transporter-like_ATP-bd"/>
</dbReference>
<gene>
    <name evidence="2" type="ORF">CVS29_00780</name>
</gene>
<evidence type="ECO:0000259" key="1">
    <source>
        <dbReference type="Pfam" id="PF00005"/>
    </source>
</evidence>
<dbReference type="Gene3D" id="3.40.50.300">
    <property type="entry name" value="P-loop containing nucleotide triphosphate hydrolases"/>
    <property type="match status" value="1"/>
</dbReference>
<comment type="caution">
    <text evidence="2">The sequence shown here is derived from an EMBL/GenBank/DDBJ whole genome shotgun (WGS) entry which is preliminary data.</text>
</comment>
<dbReference type="OrthoDB" id="4927383at2"/>
<name>A0A2V3E1N4_9MICC</name>
<proteinExistence type="predicted"/>